<feature type="transmembrane region" description="Helical" evidence="12">
    <location>
        <begin position="275"/>
        <end position="296"/>
    </location>
</feature>
<feature type="transmembrane region" description="Helical" evidence="12">
    <location>
        <begin position="459"/>
        <end position="483"/>
    </location>
</feature>
<evidence type="ECO:0000256" key="11">
    <source>
        <dbReference type="ARBA" id="ARBA00037726"/>
    </source>
</evidence>
<dbReference type="PANTHER" id="PTHR12385">
    <property type="entry name" value="CHOLINE TRANSPORTER-LIKE (SLC FAMILY 44)"/>
    <property type="match status" value="1"/>
</dbReference>
<reference evidence="13" key="2">
    <citation type="submission" date="2025-08" db="UniProtKB">
        <authorList>
            <consortium name="Ensembl"/>
        </authorList>
    </citation>
    <scope>IDENTIFICATION</scope>
</reference>
<dbReference type="STRING" id="80972.ENSAOCP00000023397"/>
<feature type="transmembrane region" description="Helical" evidence="12">
    <location>
        <begin position="598"/>
        <end position="618"/>
    </location>
</feature>
<evidence type="ECO:0000256" key="9">
    <source>
        <dbReference type="ARBA" id="ARBA00023180"/>
    </source>
</evidence>
<feature type="transmembrane region" description="Helical" evidence="12">
    <location>
        <begin position="316"/>
        <end position="340"/>
    </location>
</feature>
<evidence type="ECO:0000256" key="3">
    <source>
        <dbReference type="ARBA" id="ARBA00022448"/>
    </source>
</evidence>
<evidence type="ECO:0000256" key="7">
    <source>
        <dbReference type="ARBA" id="ARBA00022989"/>
    </source>
</evidence>
<evidence type="ECO:0000256" key="4">
    <source>
        <dbReference type="ARBA" id="ARBA00022449"/>
    </source>
</evidence>
<evidence type="ECO:0000313" key="13">
    <source>
        <dbReference type="Ensembl" id="ENSAOCP00000023397.2"/>
    </source>
</evidence>
<accession>A0A3Q1C7E0</accession>
<keyword evidence="7 12" id="KW-1133">Transmembrane helix</keyword>
<reference evidence="13" key="3">
    <citation type="submission" date="2025-09" db="UniProtKB">
        <authorList>
            <consortium name="Ensembl"/>
        </authorList>
    </citation>
    <scope>IDENTIFICATION</scope>
</reference>
<evidence type="ECO:0000256" key="2">
    <source>
        <dbReference type="ARBA" id="ARBA00007168"/>
    </source>
</evidence>
<keyword evidence="8 12" id="KW-0472">Membrane</keyword>
<feature type="transmembrane region" description="Helical" evidence="12">
    <location>
        <begin position="219"/>
        <end position="237"/>
    </location>
</feature>
<dbReference type="OMA" id="KEEFYYG"/>
<evidence type="ECO:0000256" key="5">
    <source>
        <dbReference type="ARBA" id="ARBA00022475"/>
    </source>
</evidence>
<comment type="similarity">
    <text evidence="2 12">Belongs to the CTL (choline transporter-like) family.</text>
</comment>
<dbReference type="PANTHER" id="PTHR12385:SF42">
    <property type="entry name" value="CHOLINE TRANSPORTER-LIKE PROTEIN 5"/>
    <property type="match status" value="1"/>
</dbReference>
<dbReference type="InterPro" id="IPR007603">
    <property type="entry name" value="Choline_transptr-like"/>
</dbReference>
<dbReference type="GO" id="GO:0015297">
    <property type="term" value="F:antiporter activity"/>
    <property type="evidence" value="ECO:0007669"/>
    <property type="project" value="UniProtKB-KW"/>
</dbReference>
<organism evidence="13 14">
    <name type="scientific">Amphiprion ocellaris</name>
    <name type="common">Clown anemonefish</name>
    <dbReference type="NCBI Taxonomy" id="80972"/>
    <lineage>
        <taxon>Eukaryota</taxon>
        <taxon>Metazoa</taxon>
        <taxon>Chordata</taxon>
        <taxon>Craniata</taxon>
        <taxon>Vertebrata</taxon>
        <taxon>Euteleostomi</taxon>
        <taxon>Actinopterygii</taxon>
        <taxon>Neopterygii</taxon>
        <taxon>Teleostei</taxon>
        <taxon>Neoteleostei</taxon>
        <taxon>Acanthomorphata</taxon>
        <taxon>Ovalentaria</taxon>
        <taxon>Pomacentridae</taxon>
        <taxon>Amphiprion</taxon>
    </lineage>
</organism>
<keyword evidence="9" id="KW-0325">Glycoprotein</keyword>
<feature type="transmembrane region" description="Helical" evidence="12">
    <location>
        <begin position="192"/>
        <end position="212"/>
    </location>
</feature>
<comment type="subcellular location">
    <subcellularLocation>
        <location evidence="1 12">Cell membrane</location>
        <topology evidence="1 12">Multi-pass membrane protein</topology>
    </subcellularLocation>
</comment>
<feature type="transmembrane region" description="Helical" evidence="12">
    <location>
        <begin position="399"/>
        <end position="417"/>
    </location>
</feature>
<proteinExistence type="inferred from homology"/>
<protein>
    <recommendedName>
        <fullName evidence="12">Choline transporter-like protein</fullName>
    </recommendedName>
</protein>
<evidence type="ECO:0000256" key="1">
    <source>
        <dbReference type="ARBA" id="ARBA00004651"/>
    </source>
</evidence>
<dbReference type="AlphaFoldDB" id="A0A3Q1C7E0"/>
<evidence type="ECO:0000256" key="12">
    <source>
        <dbReference type="RuleBase" id="RU368066"/>
    </source>
</evidence>
<keyword evidence="3" id="KW-0813">Transport</keyword>
<dbReference type="GO" id="GO:0005886">
    <property type="term" value="C:plasma membrane"/>
    <property type="evidence" value="ECO:0007669"/>
    <property type="project" value="UniProtKB-SubCell"/>
</dbReference>
<comment type="function">
    <text evidence="11">Choline/H+ antiporter.</text>
</comment>
<comment type="function">
    <text evidence="12">Choline transporter.</text>
</comment>
<keyword evidence="4" id="KW-0050">Antiport</keyword>
<keyword evidence="14" id="KW-1185">Reference proteome</keyword>
<evidence type="ECO:0000313" key="14">
    <source>
        <dbReference type="Proteomes" id="UP001501940"/>
    </source>
</evidence>
<evidence type="ECO:0000256" key="10">
    <source>
        <dbReference type="ARBA" id="ARBA00035093"/>
    </source>
</evidence>
<feature type="transmembrane region" description="Helical" evidence="12">
    <location>
        <begin position="561"/>
        <end position="582"/>
    </location>
</feature>
<sequence>LMSFIDHCCVFSAWIHGDPRKVVYPTDSHGQFCGQQDTPNANKAILFYFNMLKCANPAVLINLQCPTTQLCVSKCPDRFATLLDARNTKNWEYYKQFCKPGFEIGSKVRDKVIRDEDCPSMIVPSRPFLQRCFPDFIKRDGILTVANQTIFKDGDNNKRSVNDLKDAAIGIASLLNAKEVGMKIFEDYANSWIWILIGLVITMVVSLVFIMLLRFTAGVLLWLIIFGVIIAVGYGIWHCYWEYSSLMGKPGSNVTITDIGFHTDFSIYLQRSQTWLIFMISLSVIEAIIVIMLIFLRSRLRIAIALLKEGSKAISYIMSTLFYPVITFFLLAICIAYWAVTAVFLASSGNAVYKVAPADDKCMYANLTCNPQTFNKSNITKVCPGSQCMFAFYGGESMYHRYILVLHLCNLFVFLWLVNFTIALGQCTLAGAFASYYWALKKPDDIPACPLYSSFSRAIRYHTGSLAFGSLILAVVQMVRIVLEYLDHKLKGSQNACARFLLCCLKCCFWCLERFIKFINRNAYIMIAIYGKNFCTSSKDAFFLLMRNVVRVAVLDKVTDFLLFLGKLLISGSVGVLAFFFFSRKIPVFQEEVPSLNYYWVPLLTVIFGSYMIAHGFFNVYAMCVDTLFLCFCEDLERNDGSSSRPYYMSPGLHKILRKGEEIPKSSAAS</sequence>
<evidence type="ECO:0000256" key="8">
    <source>
        <dbReference type="ARBA" id="ARBA00023136"/>
    </source>
</evidence>
<keyword evidence="6 12" id="KW-0812">Transmembrane</keyword>
<dbReference type="Proteomes" id="UP001501940">
    <property type="component" value="Chromosome 2"/>
</dbReference>
<keyword evidence="5" id="KW-1003">Cell membrane</keyword>
<comment type="catalytic activity">
    <reaction evidence="10">
        <text>choline(out) + n H(+)(in) = choline(in) + n H(+)(out)</text>
        <dbReference type="Rhea" id="RHEA:75463"/>
        <dbReference type="ChEBI" id="CHEBI:15354"/>
        <dbReference type="ChEBI" id="CHEBI:15378"/>
    </reaction>
</comment>
<dbReference type="Pfam" id="PF04515">
    <property type="entry name" value="Choline_transpo"/>
    <property type="match status" value="1"/>
</dbReference>
<name>A0A3Q1C7E0_AMPOC</name>
<dbReference type="GeneTree" id="ENSGT00940000156600"/>
<reference evidence="13 14" key="1">
    <citation type="submission" date="2022-01" db="EMBL/GenBank/DDBJ databases">
        <title>A chromosome-scale genome assembly of the false clownfish, Amphiprion ocellaris.</title>
        <authorList>
            <person name="Ryu T."/>
        </authorList>
    </citation>
    <scope>NUCLEOTIDE SEQUENCE [LARGE SCALE GENOMIC DNA]</scope>
</reference>
<evidence type="ECO:0000256" key="6">
    <source>
        <dbReference type="ARBA" id="ARBA00022692"/>
    </source>
</evidence>
<dbReference type="Ensembl" id="ENSAOCT00000005490.2">
    <property type="protein sequence ID" value="ENSAOCP00000023397.2"/>
    <property type="gene ID" value="ENSAOCG00000009519.2"/>
</dbReference>